<gene>
    <name evidence="3" type="ORF">RIMI_LOCUS3187362</name>
</gene>
<dbReference type="InterPro" id="IPR003124">
    <property type="entry name" value="WH2_dom"/>
</dbReference>
<evidence type="ECO:0000256" key="1">
    <source>
        <dbReference type="SAM" id="MobiDB-lite"/>
    </source>
</evidence>
<dbReference type="PANTHER" id="PTHR47008:SF1">
    <property type="entry name" value="PROTEIN CORDON-BLEU"/>
    <property type="match status" value="1"/>
</dbReference>
<feature type="compositionally biased region" description="Polar residues" evidence="1">
    <location>
        <begin position="779"/>
        <end position="792"/>
    </location>
</feature>
<feature type="compositionally biased region" description="Acidic residues" evidence="1">
    <location>
        <begin position="34"/>
        <end position="46"/>
    </location>
</feature>
<dbReference type="PANTHER" id="PTHR47008">
    <property type="entry name" value="PROTEIN CORDON-BLEU"/>
    <property type="match status" value="1"/>
</dbReference>
<protein>
    <recommendedName>
        <fullName evidence="2">WH2 domain-containing protein</fullName>
    </recommendedName>
</protein>
<sequence>MFCSSIRTEDEVALVKDGEEEHFIAEQFQKTLAELDEDSEDMDDGDIGERNHIGTRSSPVGEESSHYDSSEHSTAVPVTVIDEVPEINTLKYNPRNLTTVKEYSKIFNSSAVSNRQSINKPPEVEKIKKKNSQTYKIPQPTSQEVKLKAEHLKLEENHSTSNMAMRNNSQKQSAGKESQSSNTVASSIKVFQETRQTKEKSDILPEKIQIKENHASSNVHKITEPSKPVLRRQQTYEAKAGMTTFTVVPPKPDIRKYDREVSISASAIKIDDQGNLISPQSSFDKKDTKNNIINESEGTLIEKPLLEKAKEFWRSNSMEPQVMDSKEQTIKKLDTIKSYRPNQALENKVNPTSVMGFIQEIPGNKVNDTNNQLLMTKSATAPEKIIIIENTSKGRTNMVKSTVHDKFNGVQQTKSTKGPSENRSIIESTIKEKTNLQSPVNEMSKVSQHTKPVYFPAASQERVTIEQPNMERKDLPFLKSSKRTSSQYVASAISKYTEPVDIKAEQTSEAKQNTNCGNSDNILKNNRNFIAEKPKVEVNVINKEEVSADWKKNFSNSNDGNIISRNLQIEPTSKMNSDGKQESSRLSRPISGLPLNAFLKAVREKSGKIEENNSIVYIKAAPATAATPEIEEKHEVDNDVIPSTVIDEPDNPSDSNIFGPKARFRPIVQKPMQKDTSVHSALMGAIQSGEGKEKLRKIQNSPTDGDERKFAEPENERSALLSAIRAHNGISRLKKVSSTASDELQTLRSIETLQNNDFVGMNTSIPPPPCSPPPPPPSLLNTTAKSPATSLNSSVDAREELLAAIRSGAGASRLKKHSYYALV</sequence>
<dbReference type="SMART" id="SM00246">
    <property type="entry name" value="WH2"/>
    <property type="match status" value="3"/>
</dbReference>
<dbReference type="CDD" id="cd21799">
    <property type="entry name" value="WH2_Wa_Cobl"/>
    <property type="match status" value="1"/>
</dbReference>
<evidence type="ECO:0000259" key="2">
    <source>
        <dbReference type="PROSITE" id="PS51082"/>
    </source>
</evidence>
<organism evidence="3 4">
    <name type="scientific">Ranitomeya imitator</name>
    <name type="common">mimic poison frog</name>
    <dbReference type="NCBI Taxonomy" id="111125"/>
    <lineage>
        <taxon>Eukaryota</taxon>
        <taxon>Metazoa</taxon>
        <taxon>Chordata</taxon>
        <taxon>Craniata</taxon>
        <taxon>Vertebrata</taxon>
        <taxon>Euteleostomi</taxon>
        <taxon>Amphibia</taxon>
        <taxon>Batrachia</taxon>
        <taxon>Anura</taxon>
        <taxon>Neobatrachia</taxon>
        <taxon>Hyloidea</taxon>
        <taxon>Dendrobatidae</taxon>
        <taxon>Dendrobatinae</taxon>
        <taxon>Ranitomeya</taxon>
    </lineage>
</organism>
<keyword evidence="4" id="KW-1185">Reference proteome</keyword>
<feature type="domain" description="WH2" evidence="2">
    <location>
        <begin position="716"/>
        <end position="736"/>
    </location>
</feature>
<name>A0ABN9L0R9_9NEOB</name>
<feature type="domain" description="WH2" evidence="2">
    <location>
        <begin position="678"/>
        <end position="698"/>
    </location>
</feature>
<proteinExistence type="predicted"/>
<evidence type="ECO:0000313" key="4">
    <source>
        <dbReference type="Proteomes" id="UP001176940"/>
    </source>
</evidence>
<dbReference type="EMBL" id="CAUEEQ010004692">
    <property type="protein sequence ID" value="CAJ0927894.1"/>
    <property type="molecule type" value="Genomic_DNA"/>
</dbReference>
<dbReference type="Proteomes" id="UP001176940">
    <property type="component" value="Unassembled WGS sequence"/>
</dbReference>
<evidence type="ECO:0000313" key="3">
    <source>
        <dbReference type="EMBL" id="CAJ0927894.1"/>
    </source>
</evidence>
<feature type="compositionally biased region" description="Polar residues" evidence="1">
    <location>
        <begin position="159"/>
        <end position="185"/>
    </location>
</feature>
<dbReference type="CDD" id="cd21800">
    <property type="entry name" value="WH2_Wb_Cobl"/>
    <property type="match status" value="1"/>
</dbReference>
<feature type="region of interest" description="Disordered" evidence="1">
    <location>
        <begin position="764"/>
        <end position="792"/>
    </location>
</feature>
<accession>A0ABN9L0R9</accession>
<feature type="region of interest" description="Disordered" evidence="1">
    <location>
        <begin position="31"/>
        <end position="73"/>
    </location>
</feature>
<comment type="caution">
    <text evidence="3">The sequence shown here is derived from an EMBL/GenBank/DDBJ whole genome shotgun (WGS) entry which is preliminary data.</text>
</comment>
<dbReference type="InterPro" id="IPR039895">
    <property type="entry name" value="COBL-like"/>
</dbReference>
<feature type="region of interest" description="Disordered" evidence="1">
    <location>
        <begin position="689"/>
        <end position="712"/>
    </location>
</feature>
<reference evidence="3" key="1">
    <citation type="submission" date="2023-07" db="EMBL/GenBank/DDBJ databases">
        <authorList>
            <person name="Stuckert A."/>
        </authorList>
    </citation>
    <scope>NUCLEOTIDE SEQUENCE</scope>
</reference>
<dbReference type="Pfam" id="PF02205">
    <property type="entry name" value="WH2"/>
    <property type="match status" value="3"/>
</dbReference>
<feature type="domain" description="WH2" evidence="2">
    <location>
        <begin position="797"/>
        <end position="817"/>
    </location>
</feature>
<feature type="compositionally biased region" description="Pro residues" evidence="1">
    <location>
        <begin position="765"/>
        <end position="778"/>
    </location>
</feature>
<dbReference type="PROSITE" id="PS51082">
    <property type="entry name" value="WH2"/>
    <property type="match status" value="3"/>
</dbReference>
<feature type="region of interest" description="Disordered" evidence="1">
    <location>
        <begin position="156"/>
        <end position="185"/>
    </location>
</feature>